<sequence length="40" mass="4659">MEQVKNQQEAVENNEDLDLEELEDIDFLLEDIEDKIAPLA</sequence>
<proteinExistence type="predicted"/>
<protein>
    <submittedName>
        <fullName evidence="1">Ammosamide/lymphostin RiPP family protein</fullName>
    </submittedName>
</protein>
<dbReference type="AlphaFoldDB" id="A0AA48M9E0"/>
<organism evidence="1 2">
    <name type="scientific">Brevibacillus aydinogluensis</name>
    <dbReference type="NCBI Taxonomy" id="927786"/>
    <lineage>
        <taxon>Bacteria</taxon>
        <taxon>Bacillati</taxon>
        <taxon>Bacillota</taxon>
        <taxon>Bacilli</taxon>
        <taxon>Bacillales</taxon>
        <taxon>Paenibacillaceae</taxon>
        <taxon>Brevibacillus</taxon>
    </lineage>
</organism>
<evidence type="ECO:0000313" key="1">
    <source>
        <dbReference type="EMBL" id="CAJ1002352.1"/>
    </source>
</evidence>
<keyword evidence="2" id="KW-1185">Reference proteome</keyword>
<dbReference type="EMBL" id="OY569118">
    <property type="protein sequence ID" value="CAJ1002352.1"/>
    <property type="molecule type" value="Genomic_DNA"/>
</dbReference>
<dbReference type="NCBIfam" id="NF033737">
    <property type="entry name" value="Amm_Lyn_leader"/>
    <property type="match status" value="1"/>
</dbReference>
<dbReference type="RefSeq" id="WP_143862700.1">
    <property type="nucleotide sequence ID" value="NZ_JAUSVZ010000003.1"/>
</dbReference>
<dbReference type="Proteomes" id="UP001189619">
    <property type="component" value="Chromosome"/>
</dbReference>
<name>A0AA48M9E0_9BACL</name>
<dbReference type="KEGG" id="bayd:BSPP4475_08495"/>
<accession>A0AA48M9E0</accession>
<gene>
    <name evidence="1" type="ORF">BSPP4475_08495</name>
</gene>
<evidence type="ECO:0000313" key="2">
    <source>
        <dbReference type="Proteomes" id="UP001189619"/>
    </source>
</evidence>
<reference evidence="1" key="1">
    <citation type="submission" date="2023-07" db="EMBL/GenBank/DDBJ databases">
        <authorList>
            <person name="Ivanov I."/>
            <person name="Teneva D."/>
            <person name="Stoikov I."/>
        </authorList>
    </citation>
    <scope>NUCLEOTIDE SEQUENCE</scope>
    <source>
        <strain evidence="1">4475</strain>
    </source>
</reference>